<feature type="domain" description="AB hydrolase-1" evidence="1">
    <location>
        <begin position="12"/>
        <end position="109"/>
    </location>
</feature>
<dbReference type="STRING" id="35622.SAMN04489764_1254"/>
<dbReference type="SUPFAM" id="SSF53474">
    <property type="entry name" value="alpha/beta-Hydrolases"/>
    <property type="match status" value="1"/>
</dbReference>
<proteinExistence type="predicted"/>
<dbReference type="InterPro" id="IPR050266">
    <property type="entry name" value="AB_hydrolase_sf"/>
</dbReference>
<organism evidence="2 3">
    <name type="scientific">Thermostaphylospora chromogena</name>
    <dbReference type="NCBI Taxonomy" id="35622"/>
    <lineage>
        <taxon>Bacteria</taxon>
        <taxon>Bacillati</taxon>
        <taxon>Actinomycetota</taxon>
        <taxon>Actinomycetes</taxon>
        <taxon>Streptosporangiales</taxon>
        <taxon>Thermomonosporaceae</taxon>
        <taxon>Thermostaphylospora</taxon>
    </lineage>
</organism>
<name>A0A1H1C3J1_9ACTN</name>
<dbReference type="RefSeq" id="WP_207549886.1">
    <property type="nucleotide sequence ID" value="NZ_FNKK01000002.1"/>
</dbReference>
<keyword evidence="3" id="KW-1185">Reference proteome</keyword>
<keyword evidence="2" id="KW-0378">Hydrolase</keyword>
<dbReference type="InterPro" id="IPR029058">
    <property type="entry name" value="AB_hydrolase_fold"/>
</dbReference>
<protein>
    <submittedName>
        <fullName evidence="2">Alpha/beta hydrolase family protein</fullName>
    </submittedName>
</protein>
<dbReference type="InterPro" id="IPR000073">
    <property type="entry name" value="AB_hydrolase_1"/>
</dbReference>
<evidence type="ECO:0000313" key="2">
    <source>
        <dbReference type="EMBL" id="SDQ58246.1"/>
    </source>
</evidence>
<dbReference type="PANTHER" id="PTHR43798">
    <property type="entry name" value="MONOACYLGLYCEROL LIPASE"/>
    <property type="match status" value="1"/>
</dbReference>
<evidence type="ECO:0000259" key="1">
    <source>
        <dbReference type="Pfam" id="PF00561"/>
    </source>
</evidence>
<dbReference type="GO" id="GO:0016787">
    <property type="term" value="F:hydrolase activity"/>
    <property type="evidence" value="ECO:0007669"/>
    <property type="project" value="UniProtKB-KW"/>
</dbReference>
<accession>A0A1H1C3J1</accession>
<reference evidence="2 3" key="1">
    <citation type="submission" date="2016-10" db="EMBL/GenBank/DDBJ databases">
        <authorList>
            <person name="de Groot N.N."/>
        </authorList>
    </citation>
    <scope>NUCLEOTIDE SEQUENCE [LARGE SCALE GENOMIC DNA]</scope>
    <source>
        <strain evidence="2 3">DSM 43794</strain>
    </source>
</reference>
<sequence length="129" mass="13813">MLSYTRTGSGRPLLLIHGVGHDRTAWNSVLYQLAIHRDVIAVDLPGHGESPALPDGKAYDVTAYVYAVDEFITMLGLQRPHVAGNSLGATIALELARQGRARSATALAPIGFWTPGQVASGMRCKCERA</sequence>
<dbReference type="Pfam" id="PF00561">
    <property type="entry name" value="Abhydrolase_1"/>
    <property type="match status" value="1"/>
</dbReference>
<dbReference type="AlphaFoldDB" id="A0A1H1C3J1"/>
<dbReference type="GO" id="GO:0016020">
    <property type="term" value="C:membrane"/>
    <property type="evidence" value="ECO:0007669"/>
    <property type="project" value="TreeGrafter"/>
</dbReference>
<dbReference type="Proteomes" id="UP000217103">
    <property type="component" value="Unassembled WGS sequence"/>
</dbReference>
<gene>
    <name evidence="2" type="ORF">SAMN04489764_1254</name>
</gene>
<dbReference type="PANTHER" id="PTHR43798:SF33">
    <property type="entry name" value="HYDROLASE, PUTATIVE (AFU_ORTHOLOGUE AFUA_2G14860)-RELATED"/>
    <property type="match status" value="1"/>
</dbReference>
<dbReference type="Gene3D" id="3.40.50.1820">
    <property type="entry name" value="alpha/beta hydrolase"/>
    <property type="match status" value="1"/>
</dbReference>
<dbReference type="EMBL" id="FNKK01000002">
    <property type="protein sequence ID" value="SDQ58246.1"/>
    <property type="molecule type" value="Genomic_DNA"/>
</dbReference>
<evidence type="ECO:0000313" key="3">
    <source>
        <dbReference type="Proteomes" id="UP000217103"/>
    </source>
</evidence>